<dbReference type="PANTHER" id="PTHR34975">
    <property type="entry name" value="SPORE GERMINATION PROTEIN A2"/>
    <property type="match status" value="1"/>
</dbReference>
<protein>
    <submittedName>
        <fullName evidence="9">Germination protein</fullName>
    </submittedName>
</protein>
<dbReference type="Gene3D" id="1.20.1740.10">
    <property type="entry name" value="Amino acid/polyamine transporter I"/>
    <property type="match status" value="1"/>
</dbReference>
<evidence type="ECO:0000256" key="6">
    <source>
        <dbReference type="ARBA" id="ARBA00022989"/>
    </source>
</evidence>
<keyword evidence="5 8" id="KW-0812">Transmembrane</keyword>
<dbReference type="AlphaFoldDB" id="A0AAV4LBI7"/>
<dbReference type="NCBIfam" id="TIGR00912">
    <property type="entry name" value="2A0309"/>
    <property type="match status" value="1"/>
</dbReference>
<evidence type="ECO:0000256" key="8">
    <source>
        <dbReference type="SAM" id="Phobius"/>
    </source>
</evidence>
<gene>
    <name evidence="9" type="ORF">DNHGIG_07010</name>
</gene>
<feature type="transmembrane region" description="Helical" evidence="8">
    <location>
        <begin position="149"/>
        <end position="167"/>
    </location>
</feature>
<evidence type="ECO:0000256" key="5">
    <source>
        <dbReference type="ARBA" id="ARBA00022692"/>
    </source>
</evidence>
<sequence>MKQMIEKGRISALQMWIMLYPTVIATDIITVPAISIKYAGRDLWLSTIWASLVGFLVVYVIDRLNKLYPGQTFIQYCEHILGVLPGKFLGLIYLFYFLFAEGIILREYAEFVNEAFLSHTPSFVIVGGLVFVCACAVRGGVEVIGRSAQSFFALFIITIFLVVLFLLPDLHVRHMFPILAHGIMPTIKGAFVSQSWYCQVFLGAFFLPYVVDRAKGKKWGMITVLFIMLNLLMIKLTVLFLFGQEVTSMLTYPTMDAVRYASLADFIEHLDLFVMAVWVAGMFVKVSVYYYALVLGTAQWLKLSDHRPLVLPYGFLMILFTFWIAPSYQKLGEFIEKADIFEVTLLFTVIPVFLLPLSVLRKRMQGKGGQAS</sequence>
<keyword evidence="3" id="KW-0813">Transport</keyword>
<feature type="transmembrane region" description="Helical" evidence="8">
    <location>
        <begin position="116"/>
        <end position="137"/>
    </location>
</feature>
<evidence type="ECO:0000256" key="4">
    <source>
        <dbReference type="ARBA" id="ARBA00022544"/>
    </source>
</evidence>
<accession>A0AAV4LBI7</accession>
<dbReference type="GO" id="GO:0009847">
    <property type="term" value="P:spore germination"/>
    <property type="evidence" value="ECO:0007669"/>
    <property type="project" value="InterPro"/>
</dbReference>
<reference evidence="9" key="1">
    <citation type="journal article" date="2023" name="Int. J. Syst. Evol. Microbiol.">
        <title>Collibacillus ludicampi gen. nov., sp. nov., a new soil bacterium of the family Alicyclobacillaceae.</title>
        <authorList>
            <person name="Jojima T."/>
            <person name="Ioku Y."/>
            <person name="Fukuta Y."/>
            <person name="Shirasaka N."/>
            <person name="Matsumura Y."/>
            <person name="Mori M."/>
        </authorList>
    </citation>
    <scope>NUCLEOTIDE SEQUENCE</scope>
    <source>
        <strain evidence="9">TP075</strain>
    </source>
</reference>
<evidence type="ECO:0000256" key="2">
    <source>
        <dbReference type="ARBA" id="ARBA00007998"/>
    </source>
</evidence>
<comment type="caution">
    <text evidence="9">The sequence shown here is derived from an EMBL/GenBank/DDBJ whole genome shotgun (WGS) entry which is preliminary data.</text>
</comment>
<dbReference type="GO" id="GO:0016020">
    <property type="term" value="C:membrane"/>
    <property type="evidence" value="ECO:0007669"/>
    <property type="project" value="UniProtKB-SubCell"/>
</dbReference>
<organism evidence="9 10">
    <name type="scientific">Collibacillus ludicampi</name>
    <dbReference type="NCBI Taxonomy" id="2771369"/>
    <lineage>
        <taxon>Bacteria</taxon>
        <taxon>Bacillati</taxon>
        <taxon>Bacillota</taxon>
        <taxon>Bacilli</taxon>
        <taxon>Bacillales</taxon>
        <taxon>Alicyclobacillaceae</taxon>
        <taxon>Collibacillus</taxon>
    </lineage>
</organism>
<feature type="transmembrane region" description="Helical" evidence="8">
    <location>
        <begin position="272"/>
        <end position="298"/>
    </location>
</feature>
<comment type="similarity">
    <text evidence="2">Belongs to the amino acid-polyamine-organocation (APC) superfamily. Spore germination protein (SGP) (TC 2.A.3.9) family.</text>
</comment>
<keyword evidence="7 8" id="KW-0472">Membrane</keyword>
<feature type="transmembrane region" description="Helical" evidence="8">
    <location>
        <begin position="310"/>
        <end position="328"/>
    </location>
</feature>
<feature type="transmembrane region" description="Helical" evidence="8">
    <location>
        <begin position="187"/>
        <end position="207"/>
    </location>
</feature>
<evidence type="ECO:0000256" key="3">
    <source>
        <dbReference type="ARBA" id="ARBA00022448"/>
    </source>
</evidence>
<feature type="transmembrane region" description="Helical" evidence="8">
    <location>
        <begin position="12"/>
        <end position="31"/>
    </location>
</feature>
<proteinExistence type="inferred from homology"/>
<evidence type="ECO:0000256" key="1">
    <source>
        <dbReference type="ARBA" id="ARBA00004141"/>
    </source>
</evidence>
<keyword evidence="6 8" id="KW-1133">Transmembrane helix</keyword>
<evidence type="ECO:0000313" key="9">
    <source>
        <dbReference type="EMBL" id="GIM45152.1"/>
    </source>
</evidence>
<evidence type="ECO:0000313" key="10">
    <source>
        <dbReference type="Proteomes" id="UP001057291"/>
    </source>
</evidence>
<feature type="transmembrane region" description="Helical" evidence="8">
    <location>
        <begin position="73"/>
        <end position="96"/>
    </location>
</feature>
<name>A0AAV4LBI7_9BACL</name>
<dbReference type="PANTHER" id="PTHR34975:SF2">
    <property type="entry name" value="SPORE GERMINATION PROTEIN A2"/>
    <property type="match status" value="1"/>
</dbReference>
<keyword evidence="10" id="KW-1185">Reference proteome</keyword>
<dbReference type="EMBL" id="BOQE01000001">
    <property type="protein sequence ID" value="GIM45152.1"/>
    <property type="molecule type" value="Genomic_DNA"/>
</dbReference>
<comment type="subcellular location">
    <subcellularLocation>
        <location evidence="1">Membrane</location>
        <topology evidence="1">Multi-pass membrane protein</topology>
    </subcellularLocation>
</comment>
<feature type="transmembrane region" description="Helical" evidence="8">
    <location>
        <begin position="219"/>
        <end position="242"/>
    </location>
</feature>
<keyword evidence="4" id="KW-0309">Germination</keyword>
<feature type="transmembrane region" description="Helical" evidence="8">
    <location>
        <begin position="43"/>
        <end position="61"/>
    </location>
</feature>
<dbReference type="Pfam" id="PF03845">
    <property type="entry name" value="Spore_permease"/>
    <property type="match status" value="1"/>
</dbReference>
<dbReference type="Proteomes" id="UP001057291">
    <property type="component" value="Unassembled WGS sequence"/>
</dbReference>
<evidence type="ECO:0000256" key="7">
    <source>
        <dbReference type="ARBA" id="ARBA00023136"/>
    </source>
</evidence>
<dbReference type="InterPro" id="IPR004761">
    <property type="entry name" value="Spore_GerAB"/>
</dbReference>
<feature type="transmembrane region" description="Helical" evidence="8">
    <location>
        <begin position="340"/>
        <end position="360"/>
    </location>
</feature>